<name>A0A7H1J9H9_9GAMM</name>
<dbReference type="GO" id="GO:0006313">
    <property type="term" value="P:DNA transposition"/>
    <property type="evidence" value="ECO:0007669"/>
    <property type="project" value="InterPro"/>
</dbReference>
<feature type="domain" description="Transposase IS116/IS110/IS902 C-terminal" evidence="2">
    <location>
        <begin position="211"/>
        <end position="296"/>
    </location>
</feature>
<dbReference type="InterPro" id="IPR047650">
    <property type="entry name" value="Transpos_IS110"/>
</dbReference>
<dbReference type="Pfam" id="PF02371">
    <property type="entry name" value="Transposase_20"/>
    <property type="match status" value="1"/>
</dbReference>
<protein>
    <submittedName>
        <fullName evidence="3">IS110 family transposase</fullName>
    </submittedName>
</protein>
<evidence type="ECO:0000313" key="4">
    <source>
        <dbReference type="Proteomes" id="UP000516370"/>
    </source>
</evidence>
<keyword evidence="4" id="KW-1185">Reference proteome</keyword>
<dbReference type="AlphaFoldDB" id="A0A7H1J9H9"/>
<dbReference type="InterPro" id="IPR003346">
    <property type="entry name" value="Transposase_20"/>
</dbReference>
<dbReference type="InterPro" id="IPR002525">
    <property type="entry name" value="Transp_IS110-like_N"/>
</dbReference>
<gene>
    <name evidence="3" type="ORF">IBG28_05805</name>
</gene>
<dbReference type="OrthoDB" id="1523051at2"/>
<sequence length="336" mass="38371">MSLYCGIDLHSNNHVVVVINEEDKKVVDKRIDNNLDATIELLAPFKEQIKAVAIESTFNWYWLVDGLIEKDYQVELVNTAAVKQYDGLKYSGDHQDAFHLAHLMRLGILPTGHIYPPEFRQVRDLLRRRRQLVKQASSHMVSIQNQIWRSLGYRVSCTDIRKASFILPFEVGSFLFHSAHSNLMMLKALDLQIDLIEQQTLSAVKLKDEFKLLTGITGIGPILGLTIMLETGDINRFSAAGNYASYCRCVNSIRESNGKKKGAGNRKAGNKYLSWAFSEAAHFLVRFDKKAKRFYERKKQKRNGIVAIRAVAHKLARAVFHMLKNKQAFDIDRVFS</sequence>
<reference evidence="3 4" key="1">
    <citation type="submission" date="2020-09" db="EMBL/GenBank/DDBJ databases">
        <title>Complete genome sequence of an Arctic sea ice bacterium Marinomonas arctica BSI20414.</title>
        <authorList>
            <person name="Liao L."/>
            <person name="Chen B."/>
        </authorList>
    </citation>
    <scope>NUCLEOTIDE SEQUENCE [LARGE SCALE GENOMIC DNA]</scope>
    <source>
        <strain evidence="3 4">BSI20414</strain>
    </source>
</reference>
<dbReference type="Pfam" id="PF01548">
    <property type="entry name" value="DEDD_Tnp_IS110"/>
    <property type="match status" value="1"/>
</dbReference>
<dbReference type="Proteomes" id="UP000516370">
    <property type="component" value="Chromosome"/>
</dbReference>
<dbReference type="NCBIfam" id="NF033542">
    <property type="entry name" value="transpos_IS110"/>
    <property type="match status" value="1"/>
</dbReference>
<organism evidence="3 4">
    <name type="scientific">Marinomonas arctica</name>
    <dbReference type="NCBI Taxonomy" id="383750"/>
    <lineage>
        <taxon>Bacteria</taxon>
        <taxon>Pseudomonadati</taxon>
        <taxon>Pseudomonadota</taxon>
        <taxon>Gammaproteobacteria</taxon>
        <taxon>Oceanospirillales</taxon>
        <taxon>Oceanospirillaceae</taxon>
        <taxon>Marinomonas</taxon>
    </lineage>
</organism>
<dbReference type="PANTHER" id="PTHR33055">
    <property type="entry name" value="TRANSPOSASE FOR INSERTION SEQUENCE ELEMENT IS1111A"/>
    <property type="match status" value="1"/>
</dbReference>
<dbReference type="RefSeq" id="WP_111606386.1">
    <property type="nucleotide sequence ID" value="NZ_BMLJ01000005.1"/>
</dbReference>
<feature type="domain" description="Transposase IS110-like N-terminal" evidence="1">
    <location>
        <begin position="5"/>
        <end position="144"/>
    </location>
</feature>
<dbReference type="PANTHER" id="PTHR33055:SF15">
    <property type="entry name" value="TRANSPOSASE-RELATED"/>
    <property type="match status" value="1"/>
</dbReference>
<evidence type="ECO:0000313" key="3">
    <source>
        <dbReference type="EMBL" id="QNT07145.1"/>
    </source>
</evidence>
<dbReference type="GO" id="GO:0003677">
    <property type="term" value="F:DNA binding"/>
    <property type="evidence" value="ECO:0007669"/>
    <property type="project" value="InterPro"/>
</dbReference>
<evidence type="ECO:0000259" key="1">
    <source>
        <dbReference type="Pfam" id="PF01548"/>
    </source>
</evidence>
<accession>A0A7H1J9H9</accession>
<dbReference type="KEGG" id="mard:IBG28_05805"/>
<dbReference type="GO" id="GO:0004803">
    <property type="term" value="F:transposase activity"/>
    <property type="evidence" value="ECO:0007669"/>
    <property type="project" value="InterPro"/>
</dbReference>
<evidence type="ECO:0000259" key="2">
    <source>
        <dbReference type="Pfam" id="PF02371"/>
    </source>
</evidence>
<proteinExistence type="predicted"/>
<dbReference type="EMBL" id="CP061081">
    <property type="protein sequence ID" value="QNT07145.1"/>
    <property type="molecule type" value="Genomic_DNA"/>
</dbReference>